<gene>
    <name evidence="1" type="ORF">NLG97_g6507</name>
</gene>
<organism evidence="1 2">
    <name type="scientific">Lecanicillium saksenae</name>
    <dbReference type="NCBI Taxonomy" id="468837"/>
    <lineage>
        <taxon>Eukaryota</taxon>
        <taxon>Fungi</taxon>
        <taxon>Dikarya</taxon>
        <taxon>Ascomycota</taxon>
        <taxon>Pezizomycotina</taxon>
        <taxon>Sordariomycetes</taxon>
        <taxon>Hypocreomycetidae</taxon>
        <taxon>Hypocreales</taxon>
        <taxon>Cordycipitaceae</taxon>
        <taxon>Lecanicillium</taxon>
    </lineage>
</organism>
<evidence type="ECO:0000313" key="1">
    <source>
        <dbReference type="EMBL" id="KAJ3486994.1"/>
    </source>
</evidence>
<proteinExistence type="predicted"/>
<sequence>MRRQLRTPALALATLLFATQAVSQVATDNSTLDDATAVSGNKNLLKEPTEDPDIFYSDLHPCPRACDGKHSDEWDLFTSVARIQYCTEPMLIDMPLYNPLHVTETVTAIRACTQGDSKSRINAAFHSVSPPPKNTTSSTQGASPTNVPRLKRLRRLSEKCVVGNDTPATLQLSMFGSSEDQDRHLGAAAALLGHLSEYFRDDATCHTKSLFALHNGTATGVYAGKSINKASVQTVVEAVAPHLAKERVANATAQVCDSTSSPSDVIGVAVFQNGDLAAIQKAFRLWDHADCNANLASPEDIHIVIKAEAHHILNGTMTNHTSPYANQTSSYANTTLLQAAHLRRRGTCSTRNVERGDDCSKLAGKCGISLDDFEKYNSKGNMCNGSDGLKAGMIVCCTDGDLPDLSKKPDADGYCATHYVGSGDDCSTIAMQNGITVEDLEKFNQGKDGTWGWSGCGANLQAYINICVSEGLPPMPAPVANAVCGPIKPGSTRPTGPDAGSLLDMNPCPLNACCNVWGNCGLSDDFCVDERGPTGNPGTSPKAHWGCISNCGRDIVSSDAPQSYGRVGYYESWNFERKCLYLKAENANTDGSYTIIHWAFMEIDTTNWMPRVKDPHNQWEGFKRLQGVKKVISFGGWGYSTAPETYDILREAMKPENRFRFAGNTVKFIVDNNLDGVDFDWEYPGAMDIPDTPKGFPEDGPNYLAFLIVMGNMIHGQPPFHYTLSMAAPASFWYLKAFPIKEMAKHLDYLVYMTYDLHGQWDAGNQWSSEGCPGGNCLRSHVNLTETTTALAMITKAGVPSNKIYVGEASYGRSFKMSQEGCDGPDCTFTGDRLHSDAAKGTCTNTSGYISHAEIAQLAINDGSARLWHDGASNSDIMVYQDTEWVAYMSPATKGTRRTFWQGKNFAGTIDWAVDLMDYHSGDEAYGLGEDDGSEFQGGSDAPGPCKATYTSLDDIANDRDKLSLHCREKYTLEVLAHTLKDSLTKHDKLIADNYDHNFDIYAGSVSDNIRATVKDFMYKNASSYFDCKVTELVDSCKHCKMFGGKGLDKKCRYCEDYDCGYQSFICGRRVCSDHPWHKYHYYEKDFACPPDFSQRSDEPDKNNLVKTSTRWILKNGKADEFKAAMLAGTAVPDDKVVWEDVRWAAAPVVDGKDSPMYMDFNFPNPKHFTKADVANPKEVIDKGRSKLDSFLPNIDDVLHKIDQNQYGGFVGDLVDAISVPIVMAQQSVSNMQQANDIGAKIDEENKEKLLEPSPCSRAWLAF</sequence>
<dbReference type="EMBL" id="JANAKD010000868">
    <property type="protein sequence ID" value="KAJ3486994.1"/>
    <property type="molecule type" value="Genomic_DNA"/>
</dbReference>
<protein>
    <submittedName>
        <fullName evidence="1">Uncharacterized protein</fullName>
    </submittedName>
</protein>
<evidence type="ECO:0000313" key="2">
    <source>
        <dbReference type="Proteomes" id="UP001148737"/>
    </source>
</evidence>
<reference evidence="1" key="1">
    <citation type="submission" date="2022-07" db="EMBL/GenBank/DDBJ databases">
        <title>Genome Sequence of Lecanicillium saksenae.</title>
        <authorList>
            <person name="Buettner E."/>
        </authorList>
    </citation>
    <scope>NUCLEOTIDE SEQUENCE</scope>
    <source>
        <strain evidence="1">VT-O1</strain>
    </source>
</reference>
<comment type="caution">
    <text evidence="1">The sequence shown here is derived from an EMBL/GenBank/DDBJ whole genome shotgun (WGS) entry which is preliminary data.</text>
</comment>
<accession>A0ACC1QQ09</accession>
<dbReference type="Proteomes" id="UP001148737">
    <property type="component" value="Unassembled WGS sequence"/>
</dbReference>
<name>A0ACC1QQ09_9HYPO</name>
<keyword evidence="2" id="KW-1185">Reference proteome</keyword>